<sequence length="136" mass="15885">MRMTLKKTQTWKCLEVIQGFLCTSGSCDGEQEVPFGSHTSQETSMDTADKHKELQGMDQRRKMWSPSFGCPPLFEQQFHREDDRSLDRTIFRDQMGLSDEDFMESSVGVREGETKRVCAKYCSRRLYNYSIFLMLL</sequence>
<comment type="caution">
    <text evidence="1">The sequence shown here is derived from an EMBL/GenBank/DDBJ whole genome shotgun (WGS) entry which is preliminary data.</text>
</comment>
<dbReference type="AlphaFoldDB" id="A0A9N7THG5"/>
<dbReference type="Proteomes" id="UP001153269">
    <property type="component" value="Unassembled WGS sequence"/>
</dbReference>
<evidence type="ECO:0000313" key="2">
    <source>
        <dbReference type="Proteomes" id="UP001153269"/>
    </source>
</evidence>
<proteinExistence type="predicted"/>
<evidence type="ECO:0000313" key="1">
    <source>
        <dbReference type="EMBL" id="CAB1413052.1"/>
    </source>
</evidence>
<dbReference type="EMBL" id="CADEAL010000034">
    <property type="protein sequence ID" value="CAB1413052.1"/>
    <property type="molecule type" value="Genomic_DNA"/>
</dbReference>
<accession>A0A9N7THG5</accession>
<gene>
    <name evidence="1" type="ORF">PLEPLA_LOCUS749</name>
</gene>
<organism evidence="1 2">
    <name type="scientific">Pleuronectes platessa</name>
    <name type="common">European plaice</name>
    <dbReference type="NCBI Taxonomy" id="8262"/>
    <lineage>
        <taxon>Eukaryota</taxon>
        <taxon>Metazoa</taxon>
        <taxon>Chordata</taxon>
        <taxon>Craniata</taxon>
        <taxon>Vertebrata</taxon>
        <taxon>Euteleostomi</taxon>
        <taxon>Actinopterygii</taxon>
        <taxon>Neopterygii</taxon>
        <taxon>Teleostei</taxon>
        <taxon>Neoteleostei</taxon>
        <taxon>Acanthomorphata</taxon>
        <taxon>Carangaria</taxon>
        <taxon>Pleuronectiformes</taxon>
        <taxon>Pleuronectoidei</taxon>
        <taxon>Pleuronectidae</taxon>
        <taxon>Pleuronectes</taxon>
    </lineage>
</organism>
<dbReference type="PROSITE" id="PS51257">
    <property type="entry name" value="PROKAR_LIPOPROTEIN"/>
    <property type="match status" value="1"/>
</dbReference>
<keyword evidence="2" id="KW-1185">Reference proteome</keyword>
<name>A0A9N7THG5_PLEPL</name>
<reference evidence="1" key="1">
    <citation type="submission" date="2020-03" db="EMBL/GenBank/DDBJ databases">
        <authorList>
            <person name="Weist P."/>
        </authorList>
    </citation>
    <scope>NUCLEOTIDE SEQUENCE</scope>
</reference>
<protein>
    <submittedName>
        <fullName evidence="1">Uncharacterized protein</fullName>
    </submittedName>
</protein>